<organism evidence="3">
    <name type="scientific">hydrothermal vent metagenome</name>
    <dbReference type="NCBI Taxonomy" id="652676"/>
    <lineage>
        <taxon>unclassified sequences</taxon>
        <taxon>metagenomes</taxon>
        <taxon>ecological metagenomes</taxon>
    </lineage>
</organism>
<feature type="domain" description="HTH cro/C1-type" evidence="2">
    <location>
        <begin position="13"/>
        <end position="67"/>
    </location>
</feature>
<reference evidence="3" key="1">
    <citation type="submission" date="2018-06" db="EMBL/GenBank/DDBJ databases">
        <authorList>
            <person name="Zhirakovskaya E."/>
        </authorList>
    </citation>
    <scope>NUCLEOTIDE SEQUENCE</scope>
</reference>
<dbReference type="GO" id="GO:0003677">
    <property type="term" value="F:DNA binding"/>
    <property type="evidence" value="ECO:0007669"/>
    <property type="project" value="InterPro"/>
</dbReference>
<keyword evidence="1" id="KW-0472">Membrane</keyword>
<protein>
    <recommendedName>
        <fullName evidence="2">HTH cro/C1-type domain-containing protein</fullName>
    </recommendedName>
</protein>
<dbReference type="Pfam" id="PF13560">
    <property type="entry name" value="HTH_31"/>
    <property type="match status" value="1"/>
</dbReference>
<sequence>MQNLEQPQLGKTIIELRQKKRLTQEELVELCNINVRTLQRIEAGEVTPREYTIRVLLDALDYNISQIENSIQKKASLKWLKLAWVAGIFYFLLGFLESGLDYVRFEENLPYYFPLLYTSVKVLVAITFVFFMMGFIEIGKYFENSLLKISSYLMISSLVVIEVYDVISFDPSTTWEEFYLIKGTEAVAFGGIDIVFGIALLLLGKKLGVLSKAAGIFEIIVGAFFITFFLAFIGLIAMIPAIILEIIILYKFYDKLQTSA</sequence>
<feature type="transmembrane region" description="Helical" evidence="1">
    <location>
        <begin position="79"/>
        <end position="96"/>
    </location>
</feature>
<accession>A0A3B0USN6</accession>
<feature type="transmembrane region" description="Helical" evidence="1">
    <location>
        <begin position="216"/>
        <end position="249"/>
    </location>
</feature>
<dbReference type="AlphaFoldDB" id="A0A3B0USN6"/>
<dbReference type="CDD" id="cd00093">
    <property type="entry name" value="HTH_XRE"/>
    <property type="match status" value="1"/>
</dbReference>
<evidence type="ECO:0000259" key="2">
    <source>
        <dbReference type="PROSITE" id="PS50943"/>
    </source>
</evidence>
<dbReference type="EMBL" id="UOES01000278">
    <property type="protein sequence ID" value="VAW27649.1"/>
    <property type="molecule type" value="Genomic_DNA"/>
</dbReference>
<evidence type="ECO:0000313" key="3">
    <source>
        <dbReference type="EMBL" id="VAW27649.1"/>
    </source>
</evidence>
<dbReference type="SMART" id="SM00530">
    <property type="entry name" value="HTH_XRE"/>
    <property type="match status" value="1"/>
</dbReference>
<dbReference type="InterPro" id="IPR010982">
    <property type="entry name" value="Lambda_DNA-bd_dom_sf"/>
</dbReference>
<keyword evidence="1" id="KW-0812">Transmembrane</keyword>
<dbReference type="Gene3D" id="1.10.260.40">
    <property type="entry name" value="lambda repressor-like DNA-binding domains"/>
    <property type="match status" value="1"/>
</dbReference>
<feature type="transmembrane region" description="Helical" evidence="1">
    <location>
        <begin position="187"/>
        <end position="204"/>
    </location>
</feature>
<proteinExistence type="predicted"/>
<gene>
    <name evidence="3" type="ORF">MNBD_BACTEROID06-1503</name>
</gene>
<name>A0A3B0USN6_9ZZZZ</name>
<evidence type="ECO:0000256" key="1">
    <source>
        <dbReference type="SAM" id="Phobius"/>
    </source>
</evidence>
<dbReference type="SUPFAM" id="SSF47413">
    <property type="entry name" value="lambda repressor-like DNA-binding domains"/>
    <property type="match status" value="1"/>
</dbReference>
<feature type="transmembrane region" description="Helical" evidence="1">
    <location>
        <begin position="116"/>
        <end position="137"/>
    </location>
</feature>
<feature type="transmembrane region" description="Helical" evidence="1">
    <location>
        <begin position="149"/>
        <end position="167"/>
    </location>
</feature>
<dbReference type="PROSITE" id="PS50943">
    <property type="entry name" value="HTH_CROC1"/>
    <property type="match status" value="1"/>
</dbReference>
<dbReference type="InterPro" id="IPR001387">
    <property type="entry name" value="Cro/C1-type_HTH"/>
</dbReference>
<keyword evidence="1" id="KW-1133">Transmembrane helix</keyword>